<dbReference type="Proteomes" id="UP000636800">
    <property type="component" value="Unassembled WGS sequence"/>
</dbReference>
<reference evidence="7 8" key="1">
    <citation type="journal article" date="2020" name="Nat. Food">
        <title>A phased Vanilla planifolia genome enables genetic improvement of flavour and production.</title>
        <authorList>
            <person name="Hasing T."/>
            <person name="Tang H."/>
            <person name="Brym M."/>
            <person name="Khazi F."/>
            <person name="Huang T."/>
            <person name="Chambers A.H."/>
        </authorList>
    </citation>
    <scope>NUCLEOTIDE SEQUENCE [LARGE SCALE GENOMIC DNA]</scope>
    <source>
        <tissue evidence="7">Leaf</tissue>
    </source>
</reference>
<keyword evidence="1" id="KW-0677">Repeat</keyword>
<feature type="region of interest" description="Disordered" evidence="5">
    <location>
        <begin position="291"/>
        <end position="326"/>
    </location>
</feature>
<feature type="domain" description="DRBM" evidence="6">
    <location>
        <begin position="36"/>
        <end position="105"/>
    </location>
</feature>
<protein>
    <recommendedName>
        <fullName evidence="6">DRBM domain-containing protein</fullName>
    </recommendedName>
</protein>
<dbReference type="EMBL" id="JADCNL010000004">
    <property type="protein sequence ID" value="KAG0485637.1"/>
    <property type="molecule type" value="Genomic_DNA"/>
</dbReference>
<feature type="compositionally biased region" description="Basic residues" evidence="5">
    <location>
        <begin position="291"/>
        <end position="301"/>
    </location>
</feature>
<dbReference type="SUPFAM" id="SSF54768">
    <property type="entry name" value="dsRNA-binding domain-like"/>
    <property type="match status" value="2"/>
</dbReference>
<gene>
    <name evidence="7" type="ORF">HPP92_009716</name>
</gene>
<organism evidence="7 8">
    <name type="scientific">Vanilla planifolia</name>
    <name type="common">Vanilla</name>
    <dbReference type="NCBI Taxonomy" id="51239"/>
    <lineage>
        <taxon>Eukaryota</taxon>
        <taxon>Viridiplantae</taxon>
        <taxon>Streptophyta</taxon>
        <taxon>Embryophyta</taxon>
        <taxon>Tracheophyta</taxon>
        <taxon>Spermatophyta</taxon>
        <taxon>Magnoliopsida</taxon>
        <taxon>Liliopsida</taxon>
        <taxon>Asparagales</taxon>
        <taxon>Orchidaceae</taxon>
        <taxon>Vanilloideae</taxon>
        <taxon>Vanilleae</taxon>
        <taxon>Vanilla</taxon>
    </lineage>
</organism>
<feature type="compositionally biased region" description="Basic and acidic residues" evidence="5">
    <location>
        <begin position="302"/>
        <end position="314"/>
    </location>
</feature>
<dbReference type="CDD" id="cd00048">
    <property type="entry name" value="DSRM_SF"/>
    <property type="match status" value="1"/>
</dbReference>
<dbReference type="OrthoDB" id="438440at2759"/>
<evidence type="ECO:0000313" key="7">
    <source>
        <dbReference type="EMBL" id="KAG0485637.1"/>
    </source>
</evidence>
<keyword evidence="8" id="KW-1185">Reference proteome</keyword>
<evidence type="ECO:0000256" key="4">
    <source>
        <dbReference type="PROSITE-ProRule" id="PRU00266"/>
    </source>
</evidence>
<dbReference type="PROSITE" id="PS50137">
    <property type="entry name" value="DS_RBD"/>
    <property type="match status" value="2"/>
</dbReference>
<keyword evidence="2 4" id="KW-0694">RNA-binding</keyword>
<dbReference type="PANTHER" id="PTHR46031:SF37">
    <property type="entry name" value="DRBM DOMAIN-CONTAINING PROTEIN"/>
    <property type="match status" value="1"/>
</dbReference>
<dbReference type="GO" id="GO:0003723">
    <property type="term" value="F:RNA binding"/>
    <property type="evidence" value="ECO:0007669"/>
    <property type="project" value="UniProtKB-UniRule"/>
</dbReference>
<dbReference type="AlphaFoldDB" id="A0A835RGR4"/>
<evidence type="ECO:0000256" key="2">
    <source>
        <dbReference type="ARBA" id="ARBA00022884"/>
    </source>
</evidence>
<sequence length="345" mass="37401">MAMVAPQSSSPIPDADAATAAAVAAVAAVASPGNHMHKNCLQQYTQRSGLQLPCYSTVSEGEPHAPRFRATVLVGGLKITSPNVFSHRKEAEQDVARLALECVSAKFKDEGSLHIHKDPIFCKMILHEYGVKQKMDKPTYTTSQEQGLLPSFVTTVTFDGITYVGSAGKSKKEAEQNAACIVIDSILANSSTASTMAQIIKTKRRLYDVVNKVVDVGEASLISLKGDGTDYIMKEEDLMLVSTNIENFPTGSVGWGPYPSSQVDIHQNNQAYNQMASLSLPLMAVNSQHITKKRKKKLSKKQKQDQSKRTRVDEQPLASADNIEGEEKKDCCSVLVGEADASVLV</sequence>
<evidence type="ECO:0000256" key="5">
    <source>
        <dbReference type="SAM" id="MobiDB-lite"/>
    </source>
</evidence>
<dbReference type="InterPro" id="IPR014720">
    <property type="entry name" value="dsRBD_dom"/>
</dbReference>
<comment type="caution">
    <text evidence="7">The sequence shown here is derived from an EMBL/GenBank/DDBJ whole genome shotgun (WGS) entry which is preliminary data.</text>
</comment>
<feature type="domain" description="DRBM" evidence="6">
    <location>
        <begin position="126"/>
        <end position="188"/>
    </location>
</feature>
<comment type="function">
    <text evidence="3">Binds double-stranded RNA.</text>
</comment>
<dbReference type="Pfam" id="PF00035">
    <property type="entry name" value="dsrm"/>
    <property type="match status" value="2"/>
</dbReference>
<dbReference type="SMART" id="SM00358">
    <property type="entry name" value="DSRM"/>
    <property type="match status" value="2"/>
</dbReference>
<evidence type="ECO:0000256" key="1">
    <source>
        <dbReference type="ARBA" id="ARBA00022737"/>
    </source>
</evidence>
<dbReference type="PANTHER" id="PTHR46031">
    <property type="match status" value="1"/>
</dbReference>
<evidence type="ECO:0000313" key="8">
    <source>
        <dbReference type="Proteomes" id="UP000636800"/>
    </source>
</evidence>
<proteinExistence type="predicted"/>
<dbReference type="Gene3D" id="3.30.160.20">
    <property type="match status" value="2"/>
</dbReference>
<evidence type="ECO:0000259" key="6">
    <source>
        <dbReference type="PROSITE" id="PS50137"/>
    </source>
</evidence>
<accession>A0A835RGR4</accession>
<evidence type="ECO:0000256" key="3">
    <source>
        <dbReference type="ARBA" id="ARBA00037597"/>
    </source>
</evidence>
<name>A0A835RGR4_VANPL</name>